<comment type="similarity">
    <text evidence="3">Belongs to the UreF family.</text>
</comment>
<keyword evidence="2" id="KW-0143">Chaperone</keyword>
<dbReference type="HOGENOM" id="CLU_049215_0_1_1"/>
<keyword evidence="1" id="KW-0996">Nickel insertion</keyword>
<comment type="caution">
    <text evidence="4">The sequence shown here is derived from an EMBL/GenBank/DDBJ whole genome shotgun (WGS) entry which is preliminary data.</text>
</comment>
<keyword evidence="5" id="KW-1185">Reference proteome</keyword>
<dbReference type="RefSeq" id="XP_013241038.1">
    <property type="nucleotide sequence ID" value="XM_013385584.1"/>
</dbReference>
<dbReference type="PANTHER" id="PTHR33620">
    <property type="entry name" value="UREASE ACCESSORY PROTEIN F"/>
    <property type="match status" value="1"/>
</dbReference>
<evidence type="ECO:0000256" key="2">
    <source>
        <dbReference type="ARBA" id="ARBA00023186"/>
    </source>
</evidence>
<sequence>MDADGGKDAETYVSWVLSDSNLPTGGFVASAGLEAVYTHGLLDECLRKYGPTAPSSQPAHHGPQAHQAAALLIFIQESLRSYYHLVKTIVRDAHSLLREVTAQSTQASIEQTVAKFLQVDQRAHAQMPNHVNRRASAAQGAALLTLYTKAFSGSSVRQIQGAFDAGADTASIAKDSTVRTHKVSSFLANIKRQVRAGRTYGHLASVWGIFSASLDLSLDRAVDLHLFLQARAVLSSAVRLNILGPYLAHQILLFDVRETLSCIRNKPEDSISDRQRRKASQEVGHTFGGSEWDWSWEDDDTEYVTSTWPLLEIVQGRHDQLHSRLFNS</sequence>
<dbReference type="GO" id="GO:0016151">
    <property type="term" value="F:nickel cation binding"/>
    <property type="evidence" value="ECO:0007669"/>
    <property type="project" value="InterPro"/>
</dbReference>
<protein>
    <recommendedName>
        <fullName evidence="6">Urease accessory protein UreF</fullName>
    </recommendedName>
</protein>
<name>A0A066VGM4_TILAU</name>
<dbReference type="GeneID" id="25265150"/>
<dbReference type="EMBL" id="JMSN01000104">
    <property type="protein sequence ID" value="KDN39448.1"/>
    <property type="molecule type" value="Genomic_DNA"/>
</dbReference>
<dbReference type="Gene3D" id="1.10.4190.10">
    <property type="entry name" value="Urease accessory protein UreF"/>
    <property type="match status" value="1"/>
</dbReference>
<dbReference type="STRING" id="1037660.A0A066VGM4"/>
<dbReference type="PANTHER" id="PTHR33620:SF1">
    <property type="entry name" value="UREASE ACCESSORY PROTEIN F"/>
    <property type="match status" value="1"/>
</dbReference>
<dbReference type="Pfam" id="PF01730">
    <property type="entry name" value="UreF"/>
    <property type="match status" value="1"/>
</dbReference>
<evidence type="ECO:0008006" key="6">
    <source>
        <dbReference type="Google" id="ProtNLM"/>
    </source>
</evidence>
<accession>A0A066VGM4</accession>
<gene>
    <name evidence="4" type="ORF">K437DRAFT_259046</name>
</gene>
<evidence type="ECO:0000256" key="3">
    <source>
        <dbReference type="ARBA" id="ARBA00046339"/>
    </source>
</evidence>
<dbReference type="Proteomes" id="UP000027361">
    <property type="component" value="Unassembled WGS sequence"/>
</dbReference>
<dbReference type="FunCoup" id="A0A066VGM4">
    <property type="interactions" value="7"/>
</dbReference>
<proteinExistence type="inferred from homology"/>
<dbReference type="InParanoid" id="A0A066VGM4"/>
<dbReference type="OMA" id="WAWDWPE"/>
<dbReference type="InterPro" id="IPR038277">
    <property type="entry name" value="UreF_sf"/>
</dbReference>
<evidence type="ECO:0000256" key="1">
    <source>
        <dbReference type="ARBA" id="ARBA00022988"/>
    </source>
</evidence>
<reference evidence="4 5" key="1">
    <citation type="submission" date="2014-05" db="EMBL/GenBank/DDBJ databases">
        <title>Draft genome sequence of a rare smut relative, Tilletiaria anomala UBC 951.</title>
        <authorList>
            <consortium name="DOE Joint Genome Institute"/>
            <person name="Toome M."/>
            <person name="Kuo A."/>
            <person name="Henrissat B."/>
            <person name="Lipzen A."/>
            <person name="Tritt A."/>
            <person name="Yoshinaga Y."/>
            <person name="Zane M."/>
            <person name="Barry K."/>
            <person name="Grigoriev I.V."/>
            <person name="Spatafora J.W."/>
            <person name="Aimea M.C."/>
        </authorList>
    </citation>
    <scope>NUCLEOTIDE SEQUENCE [LARGE SCALE GENOMIC DNA]</scope>
    <source>
        <strain evidence="4 5">UBC 951</strain>
    </source>
</reference>
<evidence type="ECO:0000313" key="5">
    <source>
        <dbReference type="Proteomes" id="UP000027361"/>
    </source>
</evidence>
<dbReference type="InterPro" id="IPR002639">
    <property type="entry name" value="UreF"/>
</dbReference>
<dbReference type="AlphaFoldDB" id="A0A066VGM4"/>
<evidence type="ECO:0000313" key="4">
    <source>
        <dbReference type="EMBL" id="KDN39448.1"/>
    </source>
</evidence>
<dbReference type="OrthoDB" id="2550922at2759"/>
<organism evidence="4 5">
    <name type="scientific">Tilletiaria anomala (strain ATCC 24038 / CBS 436.72 / UBC 951)</name>
    <dbReference type="NCBI Taxonomy" id="1037660"/>
    <lineage>
        <taxon>Eukaryota</taxon>
        <taxon>Fungi</taxon>
        <taxon>Dikarya</taxon>
        <taxon>Basidiomycota</taxon>
        <taxon>Ustilaginomycotina</taxon>
        <taxon>Exobasidiomycetes</taxon>
        <taxon>Georgefischeriales</taxon>
        <taxon>Tilletiariaceae</taxon>
        <taxon>Tilletiaria</taxon>
    </lineage>
</organism>